<evidence type="ECO:0000313" key="2">
    <source>
        <dbReference type="Proteomes" id="UP000224460"/>
    </source>
</evidence>
<organism evidence="1 2">
    <name type="scientific">Sporanaerobium hydrogeniformans</name>
    <dbReference type="NCBI Taxonomy" id="3072179"/>
    <lineage>
        <taxon>Bacteria</taxon>
        <taxon>Bacillati</taxon>
        <taxon>Bacillota</taxon>
        <taxon>Clostridia</taxon>
        <taxon>Lachnospirales</taxon>
        <taxon>Lachnospiraceae</taxon>
        <taxon>Sporanaerobium</taxon>
    </lineage>
</organism>
<sequence>MISWNLHLLKPCKFSTIYKRKLKLTELYERREKVSEIKLLDTHTINKIAAGEVVERPCSVIKELVENSIDAKASSITLEIKQGGIDFIRVTDNGVGIPKEEVEVAFLRHATSKIETAEDLQKVLTLGFRGEALASIAAVSHVELLTKTSQDLTGKRLEVSGGKIGISEEVACPNGTTFMMRHLFYNVPARKEFLGSSSSEGAKITDYISRLALAHPEISFKYIQNNKLLFTTSGNHDLTQAVLQVYGKEAAKNVMPLYDEEEGITCTGLLGNTLLTRANRNYEHFFINGRTIKSTLLQRAVEDAYKTLVMVGKFPFVLLHLTLDPATIDVNVHPTKMQVRFREEERIYQMVYKAITKELRKNHLVPEVLKNQLLPTTPLRPSKEELKATEQLFVETFFAPQKSLETPTPESLLGTTHSSYLKEPIHLTKEERFFGSTNSEKTFLPDSSDHSYITTMQERREGVSEKICSSVTDGTSQEKVETSPVRSYRIVGQFFNTYWLIEYEGKIYIIDQHAAHERLLYERFMCQFKKGESPSQLLLIPETLHLTPSERALFEQEAGLFQKLGFQIEGFGETDLVIREVPFILNQPLSPSIVRDLLDQLEEIKPKDLTVFKEGTIIKMACRSAVKAHDKLTPLECQKLIEELMDLENPFTCPHGRPTLVALTQMDIEKMFKRIT</sequence>
<proteinExistence type="predicted"/>
<dbReference type="EMBL" id="PEDL01000008">
    <property type="protein sequence ID" value="PHV70735.1"/>
    <property type="molecule type" value="Genomic_DNA"/>
</dbReference>
<comment type="caution">
    <text evidence="1">The sequence shown here is derived from an EMBL/GenBank/DDBJ whole genome shotgun (WGS) entry which is preliminary data.</text>
</comment>
<reference evidence="1" key="1">
    <citation type="submission" date="2017-10" db="EMBL/GenBank/DDBJ databases">
        <title>Genome sequence of cellulolytic Lachnospiraceae bacterium XHS1971 isolated from hotspring sediment.</title>
        <authorList>
            <person name="Vasudevan G."/>
            <person name="Joshi A.J."/>
            <person name="Hivarkar S."/>
            <person name="Lanjekar V.B."/>
            <person name="Dhakephalkar P.K."/>
            <person name="Dagar S."/>
        </authorList>
    </citation>
    <scope>NUCLEOTIDE SEQUENCE</scope>
    <source>
        <strain evidence="1">XHS1971</strain>
    </source>
</reference>
<name>A0AC61DD57_9FIRM</name>
<protein>
    <submittedName>
        <fullName evidence="1">DNA mismatch repair protein MutL</fullName>
    </submittedName>
</protein>
<gene>
    <name evidence="1" type="ORF">CS063_09415</name>
</gene>
<evidence type="ECO:0000313" key="1">
    <source>
        <dbReference type="EMBL" id="PHV70735.1"/>
    </source>
</evidence>
<dbReference type="Proteomes" id="UP000224460">
    <property type="component" value="Unassembled WGS sequence"/>
</dbReference>
<accession>A0AC61DD57</accession>
<keyword evidence="2" id="KW-1185">Reference proteome</keyword>